<dbReference type="PANTHER" id="PTHR43283">
    <property type="entry name" value="BETA-LACTAMASE-RELATED"/>
    <property type="match status" value="1"/>
</dbReference>
<reference evidence="2 3" key="1">
    <citation type="journal article" date="2016" name="J. Biotechnol.">
        <title>First complete genome sequence of a species in the genus Microterricola, an extremophilic cold active enzyme producing bacterial strain ERGS5:02 isolated from Sikkim Himalaya.</title>
        <authorList>
            <person name="Himanshu"/>
            <person name="Swarnkar M.K."/>
            <person name="Singh D."/>
            <person name="Kumar R."/>
        </authorList>
    </citation>
    <scope>NUCLEOTIDE SEQUENCE [LARGE SCALE GENOMIC DNA]</scope>
    <source>
        <strain evidence="2 3">ERGS5:02</strain>
    </source>
</reference>
<sequence>MTGTVSVARIDALFHEHLARGAAPSAAWGVFDAEGLQHSQQSGVAADAAFRIASCTKSFTAAALLSLRDEGLLGLDDPITRFIPGLNLDGLPSAGSAVPTVRMLLTMSAGLPTDDPWADRQESLSAAEFDSVLAAGVRFESEPGTRFAYSNLGYAMLGRVIEVAAGLPYRRVVEERLLEPLGLNGTGFDTSVAASGGIVTGFRRHAGSWEPLPFTGPGAFSAIGGLFSTVADLARWAGWLASAFTSEGADAAGGMLSAASRREMQQLHRLDQSMTAHPTGYGYGLFVEQYSPTSRVVSHSGGYPGFSAHMRWSLERGVGVIAFENATYSRVSAVATTVCDQLLAEPAILVPAPAPVLWPETRTAQLAVKALLAAWAGGADAPLDPALFSENVAQDEPIGRRAAAVRRAVADIGGLTDGAQSAGRSDGPAHLVWFLQGRSGRLRVEIRLTPEARPRVQTLLVSIDLAGR</sequence>
<evidence type="ECO:0000313" key="3">
    <source>
        <dbReference type="Proteomes" id="UP000058305"/>
    </source>
</evidence>
<dbReference type="KEGG" id="mvd:AWU67_06515"/>
<protein>
    <recommendedName>
        <fullName evidence="1">Beta-lactamase-related domain-containing protein</fullName>
    </recommendedName>
</protein>
<name>A0A0X8E1F4_9MICO</name>
<dbReference type="InterPro" id="IPR050789">
    <property type="entry name" value="Diverse_Enzym_Activities"/>
</dbReference>
<organism evidence="2 3">
    <name type="scientific">Microterricola viridarii</name>
    <dbReference type="NCBI Taxonomy" id="412690"/>
    <lineage>
        <taxon>Bacteria</taxon>
        <taxon>Bacillati</taxon>
        <taxon>Actinomycetota</taxon>
        <taxon>Actinomycetes</taxon>
        <taxon>Micrococcales</taxon>
        <taxon>Microbacteriaceae</taxon>
        <taxon>Microterricola</taxon>
    </lineage>
</organism>
<dbReference type="PANTHER" id="PTHR43283:SF3">
    <property type="entry name" value="BETA-LACTAMASE FAMILY PROTEIN (AFU_ORTHOLOGUE AFUA_5G07500)"/>
    <property type="match status" value="1"/>
</dbReference>
<dbReference type="EMBL" id="CP014145">
    <property type="protein sequence ID" value="AMB58570.1"/>
    <property type="molecule type" value="Genomic_DNA"/>
</dbReference>
<dbReference type="AlphaFoldDB" id="A0A0X8E1F4"/>
<dbReference type="InterPro" id="IPR001466">
    <property type="entry name" value="Beta-lactam-related"/>
</dbReference>
<dbReference type="InterPro" id="IPR012338">
    <property type="entry name" value="Beta-lactam/transpept-like"/>
</dbReference>
<accession>A0A0X8E1F4</accession>
<dbReference type="Proteomes" id="UP000058305">
    <property type="component" value="Chromosome"/>
</dbReference>
<gene>
    <name evidence="2" type="ORF">AWU67_06515</name>
</gene>
<keyword evidence="3" id="KW-1185">Reference proteome</keyword>
<dbReference type="SUPFAM" id="SSF56601">
    <property type="entry name" value="beta-lactamase/transpeptidase-like"/>
    <property type="match status" value="1"/>
</dbReference>
<dbReference type="RefSeq" id="WP_067227260.1">
    <property type="nucleotide sequence ID" value="NZ_CP014145.1"/>
</dbReference>
<proteinExistence type="predicted"/>
<dbReference type="OrthoDB" id="3863176at2"/>
<dbReference type="Gene3D" id="3.40.710.10">
    <property type="entry name" value="DD-peptidase/beta-lactamase superfamily"/>
    <property type="match status" value="1"/>
</dbReference>
<dbReference type="Pfam" id="PF00144">
    <property type="entry name" value="Beta-lactamase"/>
    <property type="match status" value="1"/>
</dbReference>
<reference evidence="3" key="2">
    <citation type="submission" date="2016-01" db="EMBL/GenBank/DDBJ databases">
        <title>First complete genome sequence of a species in the genus Microterricola, an extremophilic cold active enzyme producing strain ERGS5:02 isolated from Sikkim Himalaya.</title>
        <authorList>
            <person name="Kumar R."/>
            <person name="Singh D."/>
            <person name="Swarnkar M.K."/>
        </authorList>
    </citation>
    <scope>NUCLEOTIDE SEQUENCE [LARGE SCALE GENOMIC DNA]</scope>
    <source>
        <strain evidence="3">ERGS5:02</strain>
    </source>
</reference>
<evidence type="ECO:0000259" key="1">
    <source>
        <dbReference type="Pfam" id="PF00144"/>
    </source>
</evidence>
<evidence type="ECO:0000313" key="2">
    <source>
        <dbReference type="EMBL" id="AMB58570.1"/>
    </source>
</evidence>
<feature type="domain" description="Beta-lactamase-related" evidence="1">
    <location>
        <begin position="10"/>
        <end position="332"/>
    </location>
</feature>